<dbReference type="InterPro" id="IPR041542">
    <property type="entry name" value="GH43_C2"/>
</dbReference>
<proteinExistence type="predicted"/>
<name>K1SJ32_9ZZZZ</name>
<dbReference type="AlphaFoldDB" id="K1SJ32"/>
<dbReference type="SUPFAM" id="SSF49899">
    <property type="entry name" value="Concanavalin A-like lectins/glucanases"/>
    <property type="match status" value="1"/>
</dbReference>
<dbReference type="EMBL" id="AJWZ01010830">
    <property type="protein sequence ID" value="EKC47341.1"/>
    <property type="molecule type" value="Genomic_DNA"/>
</dbReference>
<organism evidence="2">
    <name type="scientific">human gut metagenome</name>
    <dbReference type="NCBI Taxonomy" id="408170"/>
    <lineage>
        <taxon>unclassified sequences</taxon>
        <taxon>metagenomes</taxon>
        <taxon>organismal metagenomes</taxon>
    </lineage>
</organism>
<reference evidence="2" key="1">
    <citation type="journal article" date="2013" name="Environ. Microbiol.">
        <title>Microbiota from the distal guts of lean and obese adolescents exhibit partial functional redundancy besides clear differences in community structure.</title>
        <authorList>
            <person name="Ferrer M."/>
            <person name="Ruiz A."/>
            <person name="Lanza F."/>
            <person name="Haange S.B."/>
            <person name="Oberbach A."/>
            <person name="Till H."/>
            <person name="Bargiela R."/>
            <person name="Campoy C."/>
            <person name="Segura M.T."/>
            <person name="Richter M."/>
            <person name="von Bergen M."/>
            <person name="Seifert J."/>
            <person name="Suarez A."/>
        </authorList>
    </citation>
    <scope>NUCLEOTIDE SEQUENCE</scope>
</reference>
<protein>
    <submittedName>
        <fullName evidence="2">Beta-xylosidase</fullName>
    </submittedName>
</protein>
<feature type="non-terminal residue" evidence="2">
    <location>
        <position position="1"/>
    </location>
</feature>
<sequence length="144" mass="16056">SDIDSPTFIGLRQRDFCGEICCKVRIDSGEAGIALYMNELEHYDIALRKIGEDIEVMLRLNIGGIKHIQETVSLNQTEAELIIRMDNMNYSFFVKYDGADRFLGSAQTKYLSSEVSGGFTGVIIGLYAAGGNTAVFTDFRCEYK</sequence>
<dbReference type="Gene3D" id="2.60.120.200">
    <property type="match status" value="1"/>
</dbReference>
<feature type="domain" description="Beta-xylosidase C-terminal Concanavalin A-like" evidence="1">
    <location>
        <begin position="2"/>
        <end position="139"/>
    </location>
</feature>
<comment type="caution">
    <text evidence="2">The sequence shown here is derived from an EMBL/GenBank/DDBJ whole genome shotgun (WGS) entry which is preliminary data.</text>
</comment>
<gene>
    <name evidence="2" type="ORF">OBE_15760</name>
</gene>
<dbReference type="Pfam" id="PF17851">
    <property type="entry name" value="GH43_C2"/>
    <property type="match status" value="1"/>
</dbReference>
<dbReference type="InterPro" id="IPR013320">
    <property type="entry name" value="ConA-like_dom_sf"/>
</dbReference>
<evidence type="ECO:0000259" key="1">
    <source>
        <dbReference type="Pfam" id="PF17851"/>
    </source>
</evidence>
<accession>K1SJ32</accession>
<evidence type="ECO:0000313" key="2">
    <source>
        <dbReference type="EMBL" id="EKC47341.1"/>
    </source>
</evidence>